<evidence type="ECO:0000313" key="3">
    <source>
        <dbReference type="EMBL" id="GAA3860858.1"/>
    </source>
</evidence>
<feature type="transmembrane region" description="Helical" evidence="1">
    <location>
        <begin position="67"/>
        <end position="86"/>
    </location>
</feature>
<keyword evidence="4" id="KW-1185">Reference proteome</keyword>
<feature type="transmembrane region" description="Helical" evidence="1">
    <location>
        <begin position="36"/>
        <end position="55"/>
    </location>
</feature>
<feature type="signal peptide" evidence="2">
    <location>
        <begin position="1"/>
        <end position="16"/>
    </location>
</feature>
<evidence type="ECO:0008006" key="5">
    <source>
        <dbReference type="Google" id="ProtNLM"/>
    </source>
</evidence>
<reference evidence="4" key="1">
    <citation type="journal article" date="2019" name="Int. J. Syst. Evol. Microbiol.">
        <title>The Global Catalogue of Microorganisms (GCM) 10K type strain sequencing project: providing services to taxonomists for standard genome sequencing and annotation.</title>
        <authorList>
            <consortium name="The Broad Institute Genomics Platform"/>
            <consortium name="The Broad Institute Genome Sequencing Center for Infectious Disease"/>
            <person name="Wu L."/>
            <person name="Ma J."/>
        </authorList>
    </citation>
    <scope>NUCLEOTIDE SEQUENCE [LARGE SCALE GENOMIC DNA]</scope>
    <source>
        <strain evidence="4">JCM 17190</strain>
    </source>
</reference>
<keyword evidence="2" id="KW-0732">Signal</keyword>
<dbReference type="EMBL" id="BAABDF010000003">
    <property type="protein sequence ID" value="GAA3860858.1"/>
    <property type="molecule type" value="Genomic_DNA"/>
</dbReference>
<accession>A0ABP7K181</accession>
<evidence type="ECO:0000256" key="1">
    <source>
        <dbReference type="SAM" id="Phobius"/>
    </source>
</evidence>
<proteinExistence type="predicted"/>
<feature type="chain" id="PRO_5046418482" description="FAR-17a/AIG1-like protein" evidence="2">
    <location>
        <begin position="17"/>
        <end position="213"/>
    </location>
</feature>
<keyword evidence="1" id="KW-0472">Membrane</keyword>
<protein>
    <recommendedName>
        <fullName evidence="5">FAR-17a/AIG1-like protein</fullName>
    </recommendedName>
</protein>
<comment type="caution">
    <text evidence="3">The sequence shown here is derived from an EMBL/GenBank/DDBJ whole genome shotgun (WGS) entry which is preliminary data.</text>
</comment>
<dbReference type="Proteomes" id="UP001399917">
    <property type="component" value="Unassembled WGS sequence"/>
</dbReference>
<feature type="transmembrane region" description="Helical" evidence="1">
    <location>
        <begin position="130"/>
        <end position="157"/>
    </location>
</feature>
<organism evidence="3 4">
    <name type="scientific">Celeribacter arenosi</name>
    <dbReference type="NCBI Taxonomy" id="792649"/>
    <lineage>
        <taxon>Bacteria</taxon>
        <taxon>Pseudomonadati</taxon>
        <taxon>Pseudomonadota</taxon>
        <taxon>Alphaproteobacteria</taxon>
        <taxon>Rhodobacterales</taxon>
        <taxon>Roseobacteraceae</taxon>
        <taxon>Celeribacter</taxon>
    </lineage>
</organism>
<evidence type="ECO:0000256" key="2">
    <source>
        <dbReference type="SAM" id="SignalP"/>
    </source>
</evidence>
<dbReference type="NCBIfam" id="NF038065">
    <property type="entry name" value="Pr6Pr"/>
    <property type="match status" value="1"/>
</dbReference>
<sequence>MAFAALISLLGAIAFAASFAKHAISGEHGGPIGILWHQLKYFTLWTNVLVMVLFARMSSTGRFLGDSWLAALTLWMLIVMAVFHLLLGNDEPQRGLSWVSDTLFHTINPLLLALWWTICAPKSELRWRHAAVWLLWPLVYVIYAVTRGALTGFYPYFFVNLAELGWGGLMAWVMKFLIAFYVAGVLVVAIGRVISRTAPVRREDYVPDDLRPL</sequence>
<gene>
    <name evidence="3" type="ORF">GCM10022404_09630</name>
</gene>
<feature type="transmembrane region" description="Helical" evidence="1">
    <location>
        <begin position="169"/>
        <end position="194"/>
    </location>
</feature>
<evidence type="ECO:0000313" key="4">
    <source>
        <dbReference type="Proteomes" id="UP001399917"/>
    </source>
</evidence>
<keyword evidence="1" id="KW-1133">Transmembrane helix</keyword>
<feature type="transmembrane region" description="Helical" evidence="1">
    <location>
        <begin position="98"/>
        <end position="118"/>
    </location>
</feature>
<keyword evidence="1" id="KW-0812">Transmembrane</keyword>
<dbReference type="InterPro" id="IPR049713">
    <property type="entry name" value="Pr6Pr-like"/>
</dbReference>
<name>A0ABP7K181_9RHOB</name>